<dbReference type="RefSeq" id="WP_126164446.1">
    <property type="nucleotide sequence ID" value="NZ_PELO01000033.1"/>
</dbReference>
<dbReference type="AlphaFoldDB" id="A0A430SBS9"/>
<organism evidence="1 3">
    <name type="scientific">Thermus scotoductus</name>
    <dbReference type="NCBI Taxonomy" id="37636"/>
    <lineage>
        <taxon>Bacteria</taxon>
        <taxon>Thermotogati</taxon>
        <taxon>Deinococcota</taxon>
        <taxon>Deinococci</taxon>
        <taxon>Thermales</taxon>
        <taxon>Thermaceae</taxon>
        <taxon>Thermus</taxon>
    </lineage>
</organism>
<reference evidence="2" key="1">
    <citation type="submission" date="2017-10" db="EMBL/GenBank/DDBJ databases">
        <authorList>
            <person name="Wilpiszeski R.L."/>
            <person name="Zhidan Z."/>
            <person name="House C.H."/>
        </authorList>
    </citation>
    <scope>NUCLEOTIDE SEQUENCE</scope>
    <source>
        <strain evidence="2">12_S12</strain>
    </source>
</reference>
<accession>A0A430SBS9</accession>
<keyword evidence="4" id="KW-1185">Reference proteome</keyword>
<evidence type="ECO:0000313" key="4">
    <source>
        <dbReference type="Proteomes" id="UP000287962"/>
    </source>
</evidence>
<gene>
    <name evidence="2" type="ORF">CSW25_02310</name>
    <name evidence="1" type="ORF">CSW33_03400</name>
</gene>
<dbReference type="EMBL" id="PEML01000044">
    <property type="protein sequence ID" value="RTI09331.1"/>
    <property type="molecule type" value="Genomic_DNA"/>
</dbReference>
<evidence type="ECO:0000313" key="3">
    <source>
        <dbReference type="Proteomes" id="UP000286928"/>
    </source>
</evidence>
<proteinExistence type="predicted"/>
<protein>
    <submittedName>
        <fullName evidence="1">Uncharacterized protein</fullName>
    </submittedName>
</protein>
<dbReference type="Proteomes" id="UP000287962">
    <property type="component" value="Unassembled WGS sequence"/>
</dbReference>
<comment type="caution">
    <text evidence="1">The sequence shown here is derived from an EMBL/GenBank/DDBJ whole genome shotgun (WGS) entry which is preliminary data.</text>
</comment>
<evidence type="ECO:0000313" key="1">
    <source>
        <dbReference type="EMBL" id="RTH33733.1"/>
    </source>
</evidence>
<reference evidence="3 4" key="2">
    <citation type="journal article" date="2019" name="Extremophiles">
        <title>Biogeography of thermophiles and predominance of Thermus scotoductus in domestic water heaters.</title>
        <authorList>
            <person name="Wilpiszeski R.L."/>
            <person name="Zhang Z."/>
            <person name="House C.H."/>
        </authorList>
    </citation>
    <scope>NUCLEOTIDE SEQUENCE [LARGE SCALE GENOMIC DNA]</scope>
    <source>
        <strain evidence="2 4">12_S12</strain>
        <strain evidence="1 3">20_S20</strain>
    </source>
</reference>
<evidence type="ECO:0000313" key="2">
    <source>
        <dbReference type="EMBL" id="RTI09331.1"/>
    </source>
</evidence>
<sequence>MGESVPEACLRKEAWELLWWAVEVLAPEVLKDLRGLVPHYREARPALDRFAVWSWRSLERAAPHAHLAGEAGQALLRLREKLRAWAGRWGLSGPEEPLDTALQALSLWSVDPGLPFNFGRVRVYDKAGPILVIPPFDPTMEAWGDFEARARERFEEWLRAYREWARVRPERPELENHARWLALRIKGLRYEVIADTMKAPLGEDAVRRGVVRLAKLLGLKL</sequence>
<name>A0A430SBS9_THESC</name>
<dbReference type="EMBL" id="PEMD01000077">
    <property type="protein sequence ID" value="RTH33733.1"/>
    <property type="molecule type" value="Genomic_DNA"/>
</dbReference>
<dbReference type="Proteomes" id="UP000286928">
    <property type="component" value="Unassembled WGS sequence"/>
</dbReference>